<protein>
    <recommendedName>
        <fullName evidence="2">EF-hand domain-containing protein</fullName>
    </recommendedName>
</protein>
<dbReference type="InterPro" id="IPR002048">
    <property type="entry name" value="EF_hand_dom"/>
</dbReference>
<sequence>MLSSLRLVARLGPPRLSLQARLSSSKVQSAFEAYRLANFSQTLGSRFAKQVVSAADKDGDGVLAKEEIMAVCGNIGQGSGLSDGDVEEFIKEVAEGGELSSDELITILTNTARSSMGEPK</sequence>
<proteinExistence type="predicted"/>
<dbReference type="InterPro" id="IPR011992">
    <property type="entry name" value="EF-hand-dom_pair"/>
</dbReference>
<name>A0ABQ6MA96_9STRA</name>
<dbReference type="PROSITE" id="PS00018">
    <property type="entry name" value="EF_HAND_1"/>
    <property type="match status" value="1"/>
</dbReference>
<dbReference type="EMBL" id="BRYB01000088">
    <property type="protein sequence ID" value="GMI22446.1"/>
    <property type="molecule type" value="Genomic_DNA"/>
</dbReference>
<keyword evidence="4" id="KW-1185">Reference proteome</keyword>
<evidence type="ECO:0000259" key="2">
    <source>
        <dbReference type="PROSITE" id="PS50222"/>
    </source>
</evidence>
<evidence type="ECO:0000313" key="4">
    <source>
        <dbReference type="Proteomes" id="UP001165060"/>
    </source>
</evidence>
<reference evidence="3 4" key="1">
    <citation type="journal article" date="2023" name="Commun. Biol.">
        <title>Genome analysis of Parmales, the sister group of diatoms, reveals the evolutionary specialization of diatoms from phago-mixotrophs to photoautotrophs.</title>
        <authorList>
            <person name="Ban H."/>
            <person name="Sato S."/>
            <person name="Yoshikawa S."/>
            <person name="Yamada K."/>
            <person name="Nakamura Y."/>
            <person name="Ichinomiya M."/>
            <person name="Sato N."/>
            <person name="Blanc-Mathieu R."/>
            <person name="Endo H."/>
            <person name="Kuwata A."/>
            <person name="Ogata H."/>
        </authorList>
    </citation>
    <scope>NUCLEOTIDE SEQUENCE [LARGE SCALE GENOMIC DNA]</scope>
</reference>
<dbReference type="InterPro" id="IPR018247">
    <property type="entry name" value="EF_Hand_1_Ca_BS"/>
</dbReference>
<dbReference type="Gene3D" id="1.10.238.10">
    <property type="entry name" value="EF-hand"/>
    <property type="match status" value="1"/>
</dbReference>
<dbReference type="PROSITE" id="PS50222">
    <property type="entry name" value="EF_HAND_2"/>
    <property type="match status" value="1"/>
</dbReference>
<evidence type="ECO:0000256" key="1">
    <source>
        <dbReference type="ARBA" id="ARBA00022837"/>
    </source>
</evidence>
<dbReference type="SUPFAM" id="SSF47473">
    <property type="entry name" value="EF-hand"/>
    <property type="match status" value="1"/>
</dbReference>
<comment type="caution">
    <text evidence="3">The sequence shown here is derived from an EMBL/GenBank/DDBJ whole genome shotgun (WGS) entry which is preliminary data.</text>
</comment>
<organism evidence="3 4">
    <name type="scientific">Tetraparma gracilis</name>
    <dbReference type="NCBI Taxonomy" id="2962635"/>
    <lineage>
        <taxon>Eukaryota</taxon>
        <taxon>Sar</taxon>
        <taxon>Stramenopiles</taxon>
        <taxon>Ochrophyta</taxon>
        <taxon>Bolidophyceae</taxon>
        <taxon>Parmales</taxon>
        <taxon>Triparmaceae</taxon>
        <taxon>Tetraparma</taxon>
    </lineage>
</organism>
<evidence type="ECO:0000313" key="3">
    <source>
        <dbReference type="EMBL" id="GMI22446.1"/>
    </source>
</evidence>
<gene>
    <name evidence="3" type="ORF">TeGR_g10734</name>
</gene>
<dbReference type="Proteomes" id="UP001165060">
    <property type="component" value="Unassembled WGS sequence"/>
</dbReference>
<accession>A0ABQ6MA96</accession>
<feature type="domain" description="EF-hand" evidence="2">
    <location>
        <begin position="43"/>
        <end position="78"/>
    </location>
</feature>
<keyword evidence="1" id="KW-0106">Calcium</keyword>